<dbReference type="Proteomes" id="UP001283361">
    <property type="component" value="Unassembled WGS sequence"/>
</dbReference>
<dbReference type="InterPro" id="IPR036236">
    <property type="entry name" value="Znf_C2H2_sf"/>
</dbReference>
<dbReference type="InterPro" id="IPR013087">
    <property type="entry name" value="Znf_C2H2_type"/>
</dbReference>
<feature type="compositionally biased region" description="Basic and acidic residues" evidence="8">
    <location>
        <begin position="510"/>
        <end position="522"/>
    </location>
</feature>
<dbReference type="InterPro" id="IPR041588">
    <property type="entry name" value="Integrase_H2C2"/>
</dbReference>
<dbReference type="GO" id="GO:0005634">
    <property type="term" value="C:nucleus"/>
    <property type="evidence" value="ECO:0007669"/>
    <property type="project" value="UniProtKB-SubCell"/>
</dbReference>
<evidence type="ECO:0000256" key="6">
    <source>
        <dbReference type="ARBA" id="ARBA00023242"/>
    </source>
</evidence>
<dbReference type="GO" id="GO:0003676">
    <property type="term" value="F:nucleic acid binding"/>
    <property type="evidence" value="ECO:0007669"/>
    <property type="project" value="InterPro"/>
</dbReference>
<keyword evidence="6" id="KW-0539">Nucleus</keyword>
<dbReference type="PANTHER" id="PTHR16515:SF49">
    <property type="entry name" value="GASTRULA ZINC FINGER PROTEIN XLCGF49.1-LIKE-RELATED"/>
    <property type="match status" value="1"/>
</dbReference>
<keyword evidence="5" id="KW-0862">Zinc</keyword>
<dbReference type="SUPFAM" id="SSF53098">
    <property type="entry name" value="Ribonuclease H-like"/>
    <property type="match status" value="1"/>
</dbReference>
<feature type="domain" description="C2H2-type" evidence="9">
    <location>
        <begin position="1102"/>
        <end position="1129"/>
    </location>
</feature>
<evidence type="ECO:0000313" key="10">
    <source>
        <dbReference type="EMBL" id="KAK3789031.1"/>
    </source>
</evidence>
<feature type="domain" description="C2H2-type" evidence="9">
    <location>
        <begin position="1014"/>
        <end position="1041"/>
    </location>
</feature>
<reference evidence="10" key="1">
    <citation type="journal article" date="2023" name="G3 (Bethesda)">
        <title>A reference genome for the long-term kleptoplast-retaining sea slug Elysia crispata morphotype clarki.</title>
        <authorList>
            <person name="Eastman K.E."/>
            <person name="Pendleton A.L."/>
            <person name="Shaikh M.A."/>
            <person name="Suttiyut T."/>
            <person name="Ogas R."/>
            <person name="Tomko P."/>
            <person name="Gavelis G."/>
            <person name="Widhalm J.R."/>
            <person name="Wisecaver J.H."/>
        </authorList>
    </citation>
    <scope>NUCLEOTIDE SEQUENCE</scope>
    <source>
        <strain evidence="10">ECLA1</strain>
    </source>
</reference>
<evidence type="ECO:0000256" key="4">
    <source>
        <dbReference type="ARBA" id="ARBA00022771"/>
    </source>
</evidence>
<dbReference type="EMBL" id="JAWDGP010001698">
    <property type="protein sequence ID" value="KAK3789031.1"/>
    <property type="molecule type" value="Genomic_DNA"/>
</dbReference>
<feature type="compositionally biased region" description="Acidic residues" evidence="8">
    <location>
        <begin position="937"/>
        <end position="951"/>
    </location>
</feature>
<feature type="region of interest" description="Disordered" evidence="8">
    <location>
        <begin position="1286"/>
        <end position="1340"/>
    </location>
</feature>
<dbReference type="FunFam" id="3.30.160.60:FF:000100">
    <property type="entry name" value="Zinc finger 45-like"/>
    <property type="match status" value="2"/>
</dbReference>
<feature type="compositionally biased region" description="Polar residues" evidence="8">
    <location>
        <begin position="523"/>
        <end position="537"/>
    </location>
</feature>
<protein>
    <recommendedName>
        <fullName evidence="9">C2H2-type domain-containing protein</fullName>
    </recommendedName>
</protein>
<feature type="domain" description="C2H2-type" evidence="9">
    <location>
        <begin position="1042"/>
        <end position="1069"/>
    </location>
</feature>
<feature type="region of interest" description="Disordered" evidence="8">
    <location>
        <begin position="931"/>
        <end position="953"/>
    </location>
</feature>
<feature type="domain" description="C2H2-type" evidence="9">
    <location>
        <begin position="1130"/>
        <end position="1157"/>
    </location>
</feature>
<feature type="compositionally biased region" description="Polar residues" evidence="8">
    <location>
        <begin position="1289"/>
        <end position="1299"/>
    </location>
</feature>
<feature type="region of interest" description="Disordered" evidence="8">
    <location>
        <begin position="466"/>
        <end position="543"/>
    </location>
</feature>
<dbReference type="PROSITE" id="PS50157">
    <property type="entry name" value="ZINC_FINGER_C2H2_2"/>
    <property type="match status" value="6"/>
</dbReference>
<sequence length="1489" mass="167916">MERRKRRKYNRKSCNTHISLDVIKQYLLHGAYPHGSTPSDKRSVRKRSQSFKLTNDELYYVVRPKHIEGEPPDPNPQENEQNLRKAIISVKDQLSVASAVHLQGNGGNHMGTERTLSALSSKYYWVGMAATVKKVLKSCVVCLASRPAMSILSSEFEDGTPFSQTWDSDASLLLPKNAGAEQKKADAFDAKEFDNSKCNVFPEGENQFLVTDELTGPEVIDSDLDLDQDSAAPDKLFDTRVDIHRARRFWHKVELQILGPFPFKRSHSQYVVAVLDSFSKWPEVQALENFDEKTVSRFCLKLIARYGVMENLILLENDVSSKKPLDASGVSQNLQECAVNVSKEDSNPMDEIWCKLFGSIERFVSVYTQEWPDCLDICLLPLRNTVSQMTEFTPAFLLMGREPSFPGAIMPSKQSVNVEMSLNLDQIYYACDEAMSVYHRCCVSDIKHVIESPFVIPTVASERKGSTLKNTVETDLKRKSARKTKKSIQQTDQGEEEENRPAESGTAVTRPERHDKISDSKTSENASSIQLEGQDNSPGGDDEDVFEKISLDTYYKVIYLYRLEGKFPANSSANFKRKVHRVADAFFLENGALMYKGRGEQSIVKTVVMTTEERLTKMAEAHVQNAEHVSQFKVMDNLNAAKLYWKSMHTDVRAFVTACPGCRFGETKKKRKTSLKHLRWLKATAPVDEEDSDAETNNDNVSYDDLWMYIKKGATPDTLSRSALLVFRKRAKNFKIEKGILYYLPLSDGKRKPRKVLRTEKEKQEALKKAHLGSGDEHLGESMMKDKLRESVFWYGMSSDVEKFIAVCPHCQGSEQSGESGGADKQDAALEDKVKLYQEYFAGKHIIPKQECLDSLFPSKENSGDLVAQALETAEVMTPNVTIELSSVPQESSQEEIDEQEPPSFPSNVTAVSQGKKMLKPELGEISKMQHSYEQSENPEEMGDTTEDEVNDPTFQLTPSYVEKIRATAKLGKAPLTVPKLPRTRKRCDHCFEVILGENNYKAHMYKHTGVKPFECNQCHKRFTNIKGLRLHSRKHTGHRPFLCNICGRGFPRSASLRYHIKTHERGNHAPITCDLCHRTFTTMNRLIKHKGYKHPAQAPVYSCDQCGKRFTAKRSLKRHEEAHKGIRKYQCHYCKRRFFRKEYLDYHLVSHASEDPSLLENHKFRSKSKKAVSTSLKKKGFSEGLLTMTLNTPGGTELSGNQDTYGQVVEVQVPEGWSQLQREQTLVYELGPDETLVPSNASQVGSANSASTTMVVMEAPSLGPAIAHSGMEVRHIFLPSQEDPLHRQQLQSHHTPVQASLPPPSEQEEHVHPQHQSLQQIQHDQQDGNSESQPESEIKLSSEIIDSLQHHHQYHNRQEHQQQHHQDNYGPTVIKLTPEDIVSLQQHHNSIDPSQHHQLSHHISTTGQEDSKSIEISLPSGTTHMLALPSGLVEGQVMPGAGDGGEETTTVQYHVECLSGDTLTEADYNAIRMLAQASLAGGSQHLTQ</sequence>
<feature type="domain" description="C2H2-type" evidence="9">
    <location>
        <begin position="986"/>
        <end position="1013"/>
    </location>
</feature>
<feature type="compositionally biased region" description="Low complexity" evidence="8">
    <location>
        <begin position="1315"/>
        <end position="1324"/>
    </location>
</feature>
<comment type="caution">
    <text evidence="10">The sequence shown here is derived from an EMBL/GenBank/DDBJ whole genome shotgun (WGS) entry which is preliminary data.</text>
</comment>
<evidence type="ECO:0000259" key="9">
    <source>
        <dbReference type="PROSITE" id="PS50157"/>
    </source>
</evidence>
<dbReference type="InterPro" id="IPR036397">
    <property type="entry name" value="RNaseH_sf"/>
</dbReference>
<evidence type="ECO:0000256" key="7">
    <source>
        <dbReference type="PROSITE-ProRule" id="PRU00042"/>
    </source>
</evidence>
<dbReference type="PROSITE" id="PS00028">
    <property type="entry name" value="ZINC_FINGER_C2H2_1"/>
    <property type="match status" value="6"/>
</dbReference>
<evidence type="ECO:0000313" key="11">
    <source>
        <dbReference type="Proteomes" id="UP001283361"/>
    </source>
</evidence>
<dbReference type="GO" id="GO:0010468">
    <property type="term" value="P:regulation of gene expression"/>
    <property type="evidence" value="ECO:0007669"/>
    <property type="project" value="TreeGrafter"/>
</dbReference>
<feature type="region of interest" description="Disordered" evidence="8">
    <location>
        <begin position="1353"/>
        <end position="1372"/>
    </location>
</feature>
<keyword evidence="11" id="KW-1185">Reference proteome</keyword>
<proteinExistence type="predicted"/>
<dbReference type="Pfam" id="PF17921">
    <property type="entry name" value="Integrase_H2C2"/>
    <property type="match status" value="2"/>
</dbReference>
<comment type="subcellular location">
    <subcellularLocation>
        <location evidence="1">Nucleus</location>
    </subcellularLocation>
</comment>
<dbReference type="PANTHER" id="PTHR16515">
    <property type="entry name" value="PR DOMAIN ZINC FINGER PROTEIN"/>
    <property type="match status" value="1"/>
</dbReference>
<dbReference type="SUPFAM" id="SSF57667">
    <property type="entry name" value="beta-beta-alpha zinc fingers"/>
    <property type="match status" value="3"/>
</dbReference>
<accession>A0AAE1DZS1</accession>
<keyword evidence="3" id="KW-0677">Repeat</keyword>
<keyword evidence="4 7" id="KW-0863">Zinc-finger</keyword>
<evidence type="ECO:0000256" key="1">
    <source>
        <dbReference type="ARBA" id="ARBA00004123"/>
    </source>
</evidence>
<dbReference type="FunFam" id="3.30.160.60:FF:000110">
    <property type="entry name" value="Zinc finger protein-like"/>
    <property type="match status" value="1"/>
</dbReference>
<dbReference type="Gene3D" id="1.10.340.70">
    <property type="match status" value="3"/>
</dbReference>
<feature type="domain" description="C2H2-type" evidence="9">
    <location>
        <begin position="1072"/>
        <end position="1100"/>
    </location>
</feature>
<gene>
    <name evidence="10" type="ORF">RRG08_063747</name>
</gene>
<evidence type="ECO:0000256" key="2">
    <source>
        <dbReference type="ARBA" id="ARBA00022723"/>
    </source>
</evidence>
<dbReference type="InterPro" id="IPR050331">
    <property type="entry name" value="Zinc_finger"/>
</dbReference>
<dbReference type="GO" id="GO:0008270">
    <property type="term" value="F:zinc ion binding"/>
    <property type="evidence" value="ECO:0007669"/>
    <property type="project" value="UniProtKB-KW"/>
</dbReference>
<feature type="region of interest" description="Disordered" evidence="8">
    <location>
        <begin position="886"/>
        <end position="910"/>
    </location>
</feature>
<dbReference type="Pfam" id="PF00096">
    <property type="entry name" value="zf-C2H2"/>
    <property type="match status" value="2"/>
</dbReference>
<organism evidence="10 11">
    <name type="scientific">Elysia crispata</name>
    <name type="common">lettuce slug</name>
    <dbReference type="NCBI Taxonomy" id="231223"/>
    <lineage>
        <taxon>Eukaryota</taxon>
        <taxon>Metazoa</taxon>
        <taxon>Spiralia</taxon>
        <taxon>Lophotrochozoa</taxon>
        <taxon>Mollusca</taxon>
        <taxon>Gastropoda</taxon>
        <taxon>Heterobranchia</taxon>
        <taxon>Euthyneura</taxon>
        <taxon>Panpulmonata</taxon>
        <taxon>Sacoglossa</taxon>
        <taxon>Placobranchoidea</taxon>
        <taxon>Plakobranchidae</taxon>
        <taxon>Elysia</taxon>
    </lineage>
</organism>
<name>A0AAE1DZS1_9GAST</name>
<dbReference type="SMART" id="SM00355">
    <property type="entry name" value="ZnF_C2H2"/>
    <property type="match status" value="6"/>
</dbReference>
<dbReference type="Gene3D" id="3.30.420.10">
    <property type="entry name" value="Ribonuclease H-like superfamily/Ribonuclease H"/>
    <property type="match status" value="1"/>
</dbReference>
<dbReference type="Gene3D" id="3.30.160.60">
    <property type="entry name" value="Classic Zinc Finger"/>
    <property type="match status" value="3"/>
</dbReference>
<evidence type="ECO:0000256" key="3">
    <source>
        <dbReference type="ARBA" id="ARBA00022737"/>
    </source>
</evidence>
<dbReference type="InterPro" id="IPR012337">
    <property type="entry name" value="RNaseH-like_sf"/>
</dbReference>
<evidence type="ECO:0000256" key="5">
    <source>
        <dbReference type="ARBA" id="ARBA00022833"/>
    </source>
</evidence>
<keyword evidence="2" id="KW-0479">Metal-binding</keyword>
<evidence type="ECO:0000256" key="8">
    <source>
        <dbReference type="SAM" id="MobiDB-lite"/>
    </source>
</evidence>
<dbReference type="Pfam" id="PF13912">
    <property type="entry name" value="zf-C2H2_6"/>
    <property type="match status" value="2"/>
</dbReference>
<feature type="compositionally biased region" description="Basic and acidic residues" evidence="8">
    <location>
        <begin position="1357"/>
        <end position="1368"/>
    </location>
</feature>